<feature type="compositionally biased region" description="Acidic residues" evidence="2">
    <location>
        <begin position="44"/>
        <end position="57"/>
    </location>
</feature>
<feature type="compositionally biased region" description="Polar residues" evidence="2">
    <location>
        <begin position="180"/>
        <end position="192"/>
    </location>
</feature>
<comment type="caution">
    <text evidence="3">The sequence shown here is derived from an EMBL/GenBank/DDBJ whole genome shotgun (WGS) entry which is preliminary data.</text>
</comment>
<feature type="compositionally biased region" description="Basic and acidic residues" evidence="2">
    <location>
        <begin position="716"/>
        <end position="731"/>
    </location>
</feature>
<sequence>MDYYYPERISDDDLDDESSIEGSIAAVDKARGRGCFASARVESDTSDDDDDDDDDALYDSSTGINYSEVGGQETSSLNSGSNAQGEQNSYSMAAMIQHERNRRLGVQEEYAELRNSNEVLPSASPLPERVFSNIRGWFGGGGGGDAATDENGKQGLAPSSTHATRKYPNSMHEDGRSEHMPSNPQPMKNNPYNDNSSSSNSSDESSSDDDSSASSKTSNPNGDTDFTPQERALERALRYLSNSCIDAGRKSKTASYIWGLERLDLTRKRDRFAKELEIVELEMNKDRGLTNHAEEGDPILHMAEKLVQELPRIQGTDAGAGIDLAKDNSINSCFMMWEEYADHFTDNHQHSAIWDNKGAVDAYVASLQRRLKEAVDRTRSLENRLVVLENAGDDIISSLCEDLAEITEHSYKTEAKYIKKGKELKRKRLREELRQRVKIKQAEHRVRILEAQLMAVSGDKKSYERMLNNTDLYEDCDVSTGDSTNSDNDDDNEVVLEKELSIIRSRYEQEKNDHKSELESIRRQCEQLKLHLSVARLVMEGDDNLSEYIALLERCDSNIRRNQSVGAGGNVNNYFPEIGDFIPSPPSRITRARAKLLKVIHLERIYEQRLVVSKAFTDATIKALDQELIERETLSHKMEVRCLNELVSIDVDLKHARKEAFEKCAILEKDTLELQDAISAFVAQNPSAERLLFAGTNDSNAAVTNSLIKKNKLPSDNKYRKWDTSQQRESEQTALSDSPHESETPKSGTGDITSVPIHGNDRGHGDTPAHECIDIDKELSRTRNHRTFAAVDCSTEMDTNCDDIGASQMTAQQLGLDLKSTLASYKESYHSSTSSDRIEHLNNMNYLVAKIGKLVGTKGGFDNPIGVAELISWSFKKASKPSDVAGRDQKHLKKKKKRRIREQYKEIKQPTMDDLLQLLPRFNEK</sequence>
<feature type="region of interest" description="Disordered" evidence="2">
    <location>
        <begin position="39"/>
        <end position="91"/>
    </location>
</feature>
<feature type="compositionally biased region" description="Acidic residues" evidence="2">
    <location>
        <begin position="10"/>
        <end position="19"/>
    </location>
</feature>
<feature type="compositionally biased region" description="Basic and acidic residues" evidence="2">
    <location>
        <begin position="759"/>
        <end position="770"/>
    </location>
</feature>
<reference evidence="3 4" key="1">
    <citation type="submission" date="2024-10" db="EMBL/GenBank/DDBJ databases">
        <title>Updated reference genomes for cyclostephanoid diatoms.</title>
        <authorList>
            <person name="Roberts W.R."/>
            <person name="Alverson A.J."/>
        </authorList>
    </citation>
    <scope>NUCLEOTIDE SEQUENCE [LARGE SCALE GENOMIC DNA]</scope>
    <source>
        <strain evidence="3 4">AJA232-27</strain>
    </source>
</reference>
<feature type="coiled-coil region" evidence="1">
    <location>
        <begin position="364"/>
        <end position="391"/>
    </location>
</feature>
<keyword evidence="4" id="KW-1185">Reference proteome</keyword>
<proteinExistence type="predicted"/>
<feature type="region of interest" description="Disordered" evidence="2">
    <location>
        <begin position="132"/>
        <end position="228"/>
    </location>
</feature>
<gene>
    <name evidence="3" type="ORF">ACHAWU_001001</name>
</gene>
<feature type="region of interest" description="Disordered" evidence="2">
    <location>
        <begin position="880"/>
        <end position="902"/>
    </location>
</feature>
<protein>
    <submittedName>
        <fullName evidence="3">Uncharacterized protein</fullName>
    </submittedName>
</protein>
<feature type="compositionally biased region" description="Low complexity" evidence="2">
    <location>
        <begin position="193"/>
        <end position="204"/>
    </location>
</feature>
<evidence type="ECO:0000313" key="3">
    <source>
        <dbReference type="EMBL" id="KAL3762854.1"/>
    </source>
</evidence>
<feature type="region of interest" description="Disordered" evidence="2">
    <location>
        <begin position="716"/>
        <end position="770"/>
    </location>
</feature>
<accession>A0ABD3MJB7</accession>
<feature type="compositionally biased region" description="Low complexity" evidence="2">
    <location>
        <begin position="212"/>
        <end position="221"/>
    </location>
</feature>
<organism evidence="3 4">
    <name type="scientific">Discostella pseudostelligera</name>
    <dbReference type="NCBI Taxonomy" id="259834"/>
    <lineage>
        <taxon>Eukaryota</taxon>
        <taxon>Sar</taxon>
        <taxon>Stramenopiles</taxon>
        <taxon>Ochrophyta</taxon>
        <taxon>Bacillariophyta</taxon>
        <taxon>Coscinodiscophyceae</taxon>
        <taxon>Thalassiosirophycidae</taxon>
        <taxon>Stephanodiscales</taxon>
        <taxon>Stephanodiscaceae</taxon>
        <taxon>Discostella</taxon>
    </lineage>
</organism>
<dbReference type="EMBL" id="JALLBG020000130">
    <property type="protein sequence ID" value="KAL3762854.1"/>
    <property type="molecule type" value="Genomic_DNA"/>
</dbReference>
<feature type="region of interest" description="Disordered" evidence="2">
    <location>
        <begin position="1"/>
        <end position="21"/>
    </location>
</feature>
<keyword evidence="1" id="KW-0175">Coiled coil</keyword>
<feature type="compositionally biased region" description="Polar residues" evidence="2">
    <location>
        <begin position="72"/>
        <end position="91"/>
    </location>
</feature>
<name>A0ABD3MJB7_9STRA</name>
<feature type="compositionally biased region" description="Basic residues" evidence="2">
    <location>
        <begin position="890"/>
        <end position="900"/>
    </location>
</feature>
<evidence type="ECO:0000313" key="4">
    <source>
        <dbReference type="Proteomes" id="UP001530293"/>
    </source>
</evidence>
<feature type="coiled-coil region" evidence="1">
    <location>
        <begin position="504"/>
        <end position="531"/>
    </location>
</feature>
<evidence type="ECO:0000256" key="2">
    <source>
        <dbReference type="SAM" id="MobiDB-lite"/>
    </source>
</evidence>
<dbReference type="Proteomes" id="UP001530293">
    <property type="component" value="Unassembled WGS sequence"/>
</dbReference>
<evidence type="ECO:0000256" key="1">
    <source>
        <dbReference type="SAM" id="Coils"/>
    </source>
</evidence>
<dbReference type="AlphaFoldDB" id="A0ABD3MJB7"/>